<organism evidence="3 4">
    <name type="scientific">Enorma phocaeensis</name>
    <dbReference type="NCBI Taxonomy" id="1871019"/>
    <lineage>
        <taxon>Bacteria</taxon>
        <taxon>Bacillati</taxon>
        <taxon>Actinomycetota</taxon>
        <taxon>Coriobacteriia</taxon>
        <taxon>Coriobacteriales</taxon>
        <taxon>Coriobacteriaceae</taxon>
        <taxon>Enorma</taxon>
    </lineage>
</organism>
<dbReference type="RefSeq" id="WP_273191181.1">
    <property type="nucleotide sequence ID" value="NZ_DYUZ01000034.1"/>
</dbReference>
<dbReference type="Gene3D" id="3.30.470.20">
    <property type="entry name" value="ATP-grasp fold, B domain"/>
    <property type="match status" value="1"/>
</dbReference>
<evidence type="ECO:0000259" key="2">
    <source>
        <dbReference type="PROSITE" id="PS50975"/>
    </source>
</evidence>
<dbReference type="GO" id="GO:0046872">
    <property type="term" value="F:metal ion binding"/>
    <property type="evidence" value="ECO:0007669"/>
    <property type="project" value="InterPro"/>
</dbReference>
<name>A0A921IVJ3_9ACTN</name>
<proteinExistence type="predicted"/>
<evidence type="ECO:0000256" key="1">
    <source>
        <dbReference type="PROSITE-ProRule" id="PRU00409"/>
    </source>
</evidence>
<keyword evidence="1" id="KW-0547">Nucleotide-binding</keyword>
<dbReference type="InterPro" id="IPR013815">
    <property type="entry name" value="ATP_grasp_subdomain_1"/>
</dbReference>
<dbReference type="PROSITE" id="PS50975">
    <property type="entry name" value="ATP_GRASP"/>
    <property type="match status" value="1"/>
</dbReference>
<sequence>MRALHDEAEVRERLVPVILGADILGYSFVRGFHETYGLRSIVLSSSDIKMTSSSRFCDYRIIEGIDDEDELVAELARIAAEIESSGKRGLVVGSGDWYARILSSHKAELERWYYVPYIDFELLDEITQKERFYDLCEELGIPYPRTWKFDCADPDARIDAEQFTYPLIAKPSNSARYHYAKFPGKKKIFEVEDAAELTRIFEALKGSCYDRELIVQEFIPGADDGLRTITIYMNADGTPAMTCSGRVVLQDHHPAAIGNPVCIMSDRVDEAIEDAIRLLKHVGYRGFANFDVKLDPRDGKFKFFEVNTRPGRNTYYVNLAGANFVRLIVNDYVLGRTQERFDALKPFLFACVPPYVVKRTVEDPALREQVLGMYRDGLAVFPLFYKPDTLTQRFWSAVTYYHQISKFKRYVWDTGGKQASVD</sequence>
<evidence type="ECO:0000313" key="4">
    <source>
        <dbReference type="Proteomes" id="UP000753256"/>
    </source>
</evidence>
<reference evidence="3" key="2">
    <citation type="submission" date="2021-09" db="EMBL/GenBank/DDBJ databases">
        <authorList>
            <person name="Gilroy R."/>
        </authorList>
    </citation>
    <scope>NUCLEOTIDE SEQUENCE</scope>
    <source>
        <strain evidence="3">ChiHjej13B12-9602</strain>
    </source>
</reference>
<keyword evidence="1" id="KW-0067">ATP-binding</keyword>
<reference evidence="3" key="1">
    <citation type="journal article" date="2021" name="PeerJ">
        <title>Extensive microbial diversity within the chicken gut microbiome revealed by metagenomics and culture.</title>
        <authorList>
            <person name="Gilroy R."/>
            <person name="Ravi A."/>
            <person name="Getino M."/>
            <person name="Pursley I."/>
            <person name="Horton D.L."/>
            <person name="Alikhan N.F."/>
            <person name="Baker D."/>
            <person name="Gharbi K."/>
            <person name="Hall N."/>
            <person name="Watson M."/>
            <person name="Adriaenssens E.M."/>
            <person name="Foster-Nyarko E."/>
            <person name="Jarju S."/>
            <person name="Secka A."/>
            <person name="Antonio M."/>
            <person name="Oren A."/>
            <person name="Chaudhuri R.R."/>
            <person name="La Ragione R."/>
            <person name="Hildebrand F."/>
            <person name="Pallen M.J."/>
        </authorList>
    </citation>
    <scope>NUCLEOTIDE SEQUENCE</scope>
    <source>
        <strain evidence="3">ChiHjej13B12-9602</strain>
    </source>
</reference>
<dbReference type="GO" id="GO:0005524">
    <property type="term" value="F:ATP binding"/>
    <property type="evidence" value="ECO:0007669"/>
    <property type="project" value="UniProtKB-UniRule"/>
</dbReference>
<protein>
    <recommendedName>
        <fullName evidence="2">ATP-grasp domain-containing protein</fullName>
    </recommendedName>
</protein>
<dbReference type="InterPro" id="IPR011761">
    <property type="entry name" value="ATP-grasp"/>
</dbReference>
<dbReference type="Proteomes" id="UP000753256">
    <property type="component" value="Unassembled WGS sequence"/>
</dbReference>
<comment type="caution">
    <text evidence="3">The sequence shown here is derived from an EMBL/GenBank/DDBJ whole genome shotgun (WGS) entry which is preliminary data.</text>
</comment>
<dbReference type="EMBL" id="DYUZ01000034">
    <property type="protein sequence ID" value="HJG38053.1"/>
    <property type="molecule type" value="Genomic_DNA"/>
</dbReference>
<evidence type="ECO:0000313" key="3">
    <source>
        <dbReference type="EMBL" id="HJG38053.1"/>
    </source>
</evidence>
<dbReference type="Gene3D" id="3.30.1490.20">
    <property type="entry name" value="ATP-grasp fold, A domain"/>
    <property type="match status" value="1"/>
</dbReference>
<dbReference type="SUPFAM" id="SSF56059">
    <property type="entry name" value="Glutathione synthetase ATP-binding domain-like"/>
    <property type="match status" value="1"/>
</dbReference>
<dbReference type="Pfam" id="PF02786">
    <property type="entry name" value="CPSase_L_D2"/>
    <property type="match status" value="1"/>
</dbReference>
<feature type="domain" description="ATP-grasp" evidence="2">
    <location>
        <begin position="133"/>
        <end position="333"/>
    </location>
</feature>
<accession>A0A921IVJ3</accession>
<dbReference type="InterPro" id="IPR005479">
    <property type="entry name" value="CPAse_ATP-bd"/>
</dbReference>
<gene>
    <name evidence="3" type="ORF">K8V70_09415</name>
</gene>
<dbReference type="AlphaFoldDB" id="A0A921IVJ3"/>